<dbReference type="OrthoDB" id="3786630at2759"/>
<evidence type="ECO:0000259" key="1">
    <source>
        <dbReference type="Pfam" id="PF25000"/>
    </source>
</evidence>
<dbReference type="HOGENOM" id="CLU_1058326_0_0_1"/>
<dbReference type="PANTHER" id="PTHR35205">
    <property type="entry name" value="NB-ARC AND TPR DOMAIN PROTEIN"/>
    <property type="match status" value="1"/>
</dbReference>
<reference evidence="2 3" key="1">
    <citation type="journal article" date="2012" name="PLoS Pathog.">
        <title>Diverse lifestyles and strategies of plant pathogenesis encoded in the genomes of eighteen Dothideomycetes fungi.</title>
        <authorList>
            <person name="Ohm R.A."/>
            <person name="Feau N."/>
            <person name="Henrissat B."/>
            <person name="Schoch C.L."/>
            <person name="Horwitz B.A."/>
            <person name="Barry K.W."/>
            <person name="Condon B.J."/>
            <person name="Copeland A.C."/>
            <person name="Dhillon B."/>
            <person name="Glaser F."/>
            <person name="Hesse C.N."/>
            <person name="Kosti I."/>
            <person name="LaButti K."/>
            <person name="Lindquist E.A."/>
            <person name="Lucas S."/>
            <person name="Salamov A.A."/>
            <person name="Bradshaw R.E."/>
            <person name="Ciuffetti L."/>
            <person name="Hamelin R.C."/>
            <person name="Kema G.H.J."/>
            <person name="Lawrence C."/>
            <person name="Scott J.A."/>
            <person name="Spatafora J.W."/>
            <person name="Turgeon B.G."/>
            <person name="de Wit P.J.G.M."/>
            <person name="Zhong S."/>
            <person name="Goodwin S.B."/>
            <person name="Grigoriev I.V."/>
        </authorList>
    </citation>
    <scope>NUCLEOTIDE SEQUENCE [LARGE SCALE GENOMIC DNA]</scope>
    <source>
        <strain evidence="2 3">UAMH 10762</strain>
    </source>
</reference>
<accession>M2LAI8</accession>
<name>M2LAI8_BAUPA</name>
<dbReference type="InterPro" id="IPR056681">
    <property type="entry name" value="DUF7779"/>
</dbReference>
<dbReference type="Proteomes" id="UP000011761">
    <property type="component" value="Unassembled WGS sequence"/>
</dbReference>
<dbReference type="STRING" id="717646.M2LAI8"/>
<dbReference type="InterPro" id="IPR027417">
    <property type="entry name" value="P-loop_NTPase"/>
</dbReference>
<dbReference type="KEGG" id="bcom:BAUCODRAFT_80702"/>
<proteinExistence type="predicted"/>
<evidence type="ECO:0000313" key="3">
    <source>
        <dbReference type="Proteomes" id="UP000011761"/>
    </source>
</evidence>
<organism evidence="2 3">
    <name type="scientific">Baudoinia panamericana (strain UAMH 10762)</name>
    <name type="common">Angels' share fungus</name>
    <name type="synonym">Baudoinia compniacensis (strain UAMH 10762)</name>
    <dbReference type="NCBI Taxonomy" id="717646"/>
    <lineage>
        <taxon>Eukaryota</taxon>
        <taxon>Fungi</taxon>
        <taxon>Dikarya</taxon>
        <taxon>Ascomycota</taxon>
        <taxon>Pezizomycotina</taxon>
        <taxon>Dothideomycetes</taxon>
        <taxon>Dothideomycetidae</taxon>
        <taxon>Mycosphaerellales</taxon>
        <taxon>Teratosphaeriaceae</taxon>
        <taxon>Baudoinia</taxon>
    </lineage>
</organism>
<gene>
    <name evidence="2" type="ORF">BAUCODRAFT_80702</name>
</gene>
<dbReference type="OMA" id="FLAPSEH"/>
<dbReference type="AlphaFoldDB" id="M2LAI8"/>
<feature type="domain" description="DUF7779" evidence="1">
    <location>
        <begin position="153"/>
        <end position="228"/>
    </location>
</feature>
<protein>
    <recommendedName>
        <fullName evidence="1">DUF7779 domain-containing protein</fullName>
    </recommendedName>
</protein>
<keyword evidence="3" id="KW-1185">Reference proteome</keyword>
<sequence length="272" mass="30566">MGTEKRESATKRARIEFLPVCEHGAILLTSRSRAAARELVDDRLPTVVEPMSQKQAVLLLHRKVGQTNDGEATEKLVAALEYMPLAISQAGSCIEKKASRCTVEQYLGKLEKSEQSTTSLLSAKSDELRRGRETNKLIMLTWQISFEHMYENRRSAADLLSLMSFYDHQGIPAMLLRHPESDSASNSSVDDAFEDDVDVLRDFSFISVAPSGSAFEMHRLVQLATRRQHDQWAEHSVRRLDAVLPDAEYEAWSTCRLLYPHAKVALSLSSTN</sequence>
<dbReference type="GeneID" id="19117373"/>
<evidence type="ECO:0000313" key="2">
    <source>
        <dbReference type="EMBL" id="EMC90827.1"/>
    </source>
</evidence>
<dbReference type="EMBL" id="KB445566">
    <property type="protein sequence ID" value="EMC90827.1"/>
    <property type="molecule type" value="Genomic_DNA"/>
</dbReference>
<dbReference type="RefSeq" id="XP_007681985.1">
    <property type="nucleotide sequence ID" value="XM_007683795.1"/>
</dbReference>
<dbReference type="PANTHER" id="PTHR35205:SF1">
    <property type="entry name" value="ZU5 DOMAIN-CONTAINING PROTEIN"/>
    <property type="match status" value="1"/>
</dbReference>
<dbReference type="SUPFAM" id="SSF52540">
    <property type="entry name" value="P-loop containing nucleoside triphosphate hydrolases"/>
    <property type="match status" value="1"/>
</dbReference>
<dbReference type="eggNOG" id="KOG1840">
    <property type="taxonomic scope" value="Eukaryota"/>
</dbReference>
<dbReference type="Pfam" id="PF25000">
    <property type="entry name" value="DUF7779"/>
    <property type="match status" value="1"/>
</dbReference>